<name>A0A2P2MH53_RHIMU</name>
<accession>A0A2P2MH53</accession>
<evidence type="ECO:0000313" key="1">
    <source>
        <dbReference type="EMBL" id="MBX29550.1"/>
    </source>
</evidence>
<dbReference type="Gene3D" id="3.20.20.80">
    <property type="entry name" value="Glycosidases"/>
    <property type="match status" value="1"/>
</dbReference>
<protein>
    <submittedName>
        <fullName evidence="1">Uncharacterized protein</fullName>
    </submittedName>
</protein>
<reference evidence="1" key="1">
    <citation type="submission" date="2018-02" db="EMBL/GenBank/DDBJ databases">
        <title>Rhizophora mucronata_Transcriptome.</title>
        <authorList>
            <person name="Meera S.P."/>
            <person name="Sreeshan A."/>
            <person name="Augustine A."/>
        </authorList>
    </citation>
    <scope>NUCLEOTIDE SEQUENCE</scope>
    <source>
        <tissue evidence="1">Leaf</tissue>
    </source>
</reference>
<organism evidence="1">
    <name type="scientific">Rhizophora mucronata</name>
    <name type="common">Asiatic mangrove</name>
    <dbReference type="NCBI Taxonomy" id="61149"/>
    <lineage>
        <taxon>Eukaryota</taxon>
        <taxon>Viridiplantae</taxon>
        <taxon>Streptophyta</taxon>
        <taxon>Embryophyta</taxon>
        <taxon>Tracheophyta</taxon>
        <taxon>Spermatophyta</taxon>
        <taxon>Magnoliopsida</taxon>
        <taxon>eudicotyledons</taxon>
        <taxon>Gunneridae</taxon>
        <taxon>Pentapetalae</taxon>
        <taxon>rosids</taxon>
        <taxon>fabids</taxon>
        <taxon>Malpighiales</taxon>
        <taxon>Rhizophoraceae</taxon>
        <taxon>Rhizophora</taxon>
    </lineage>
</organism>
<dbReference type="SUPFAM" id="SSF51445">
    <property type="entry name" value="(Trans)glycosidases"/>
    <property type="match status" value="1"/>
</dbReference>
<dbReference type="InterPro" id="IPR017853">
    <property type="entry name" value="GH"/>
</dbReference>
<dbReference type="EMBL" id="GGEC01049066">
    <property type="protein sequence ID" value="MBX29550.1"/>
    <property type="molecule type" value="Transcribed_RNA"/>
</dbReference>
<proteinExistence type="predicted"/>
<sequence>MRKEEFLKEHQDLYSKQTSRSDFPSDFVFGVATSAYQVSFNLIPSTAPLHIVD</sequence>
<dbReference type="AlphaFoldDB" id="A0A2P2MH53"/>